<sequence>MDTCREQILANLKVIRPSLTRTGNDLEVITARASFGGVYYNAWVFSWSEPPLPILKGPNSTSSKKAVEALLEMTSDLVALGCKDAIKDFEAQLSHQPQAITIMDDCRNQIMENMSVIRPSFELSGIKIITSFDGYHHVAWLCTVSDPLYPHIKGPQSTSAVAAMEGLLKTTSELVALKYGGAFRKIEATQYSYVSPKGFVSKTLSTGIMKDL</sequence>
<evidence type="ECO:0000313" key="2">
    <source>
        <dbReference type="Proteomes" id="UP000245764"/>
    </source>
</evidence>
<reference evidence="2" key="1">
    <citation type="submission" date="2017-05" db="EMBL/GenBank/DDBJ databases">
        <authorList>
            <person name="Song R."/>
            <person name="Chenine A.L."/>
            <person name="Ruprecht R.M."/>
        </authorList>
    </citation>
    <scope>NUCLEOTIDE SEQUENCE [LARGE SCALE GENOMIC DNA]</scope>
</reference>
<name>A0A2H1GM68_ZYMTR</name>
<organism evidence="1 2">
    <name type="scientific">Zymoseptoria tritici ST99CH_1E4</name>
    <dbReference type="NCBI Taxonomy" id="1276532"/>
    <lineage>
        <taxon>Eukaryota</taxon>
        <taxon>Fungi</taxon>
        <taxon>Dikarya</taxon>
        <taxon>Ascomycota</taxon>
        <taxon>Pezizomycotina</taxon>
        <taxon>Dothideomycetes</taxon>
        <taxon>Dothideomycetidae</taxon>
        <taxon>Mycosphaerellales</taxon>
        <taxon>Mycosphaerellaceae</taxon>
        <taxon>Zymoseptoria</taxon>
    </lineage>
</organism>
<dbReference type="Proteomes" id="UP000245764">
    <property type="component" value="Chromosome 6"/>
</dbReference>
<dbReference type="EMBL" id="LT854258">
    <property type="protein sequence ID" value="SMR54693.1"/>
    <property type="molecule type" value="Genomic_DNA"/>
</dbReference>
<accession>A0A2H1GM68</accession>
<gene>
    <name evidence="1" type="ORF">ZT1E4_G7228</name>
</gene>
<dbReference type="AlphaFoldDB" id="A0A2H1GM68"/>
<evidence type="ECO:0000313" key="1">
    <source>
        <dbReference type="EMBL" id="SMR54693.1"/>
    </source>
</evidence>
<proteinExistence type="predicted"/>
<protein>
    <submittedName>
        <fullName evidence="1">Uncharacterized protein</fullName>
    </submittedName>
</protein>